<dbReference type="EMBL" id="FXTT01000013">
    <property type="protein sequence ID" value="SMP37436.1"/>
    <property type="molecule type" value="Genomic_DNA"/>
</dbReference>
<accession>A0ABY1PQT5</accession>
<evidence type="ECO:0000313" key="2">
    <source>
        <dbReference type="Proteomes" id="UP001157914"/>
    </source>
</evidence>
<name>A0ABY1PQT5_9HYPH</name>
<organism evidence="1 2">
    <name type="scientific">Roseibium denhamense</name>
    <dbReference type="NCBI Taxonomy" id="76305"/>
    <lineage>
        <taxon>Bacteria</taxon>
        <taxon>Pseudomonadati</taxon>
        <taxon>Pseudomonadota</taxon>
        <taxon>Alphaproteobacteria</taxon>
        <taxon>Hyphomicrobiales</taxon>
        <taxon>Stappiaceae</taxon>
        <taxon>Roseibium</taxon>
    </lineage>
</organism>
<reference evidence="1 2" key="1">
    <citation type="submission" date="2017-05" db="EMBL/GenBank/DDBJ databases">
        <authorList>
            <person name="Varghese N."/>
            <person name="Submissions S."/>
        </authorList>
    </citation>
    <scope>NUCLEOTIDE SEQUENCE [LARGE SCALE GENOMIC DNA]</scope>
    <source>
        <strain evidence="1 2">DSM 15949</strain>
    </source>
</reference>
<protein>
    <submittedName>
        <fullName evidence="1">Uncharacterized protein</fullName>
    </submittedName>
</protein>
<keyword evidence="2" id="KW-1185">Reference proteome</keyword>
<gene>
    <name evidence="1" type="ORF">SAMN06265374_0106</name>
</gene>
<sequence length="65" mass="7439">MWSGNLHSKQIELFPFAMWQAFPTADYYGNSADMMDIRVNSLVTQSIIGIPSSLPSFICWTSSYW</sequence>
<comment type="caution">
    <text evidence="1">The sequence shown here is derived from an EMBL/GenBank/DDBJ whole genome shotgun (WGS) entry which is preliminary data.</text>
</comment>
<evidence type="ECO:0000313" key="1">
    <source>
        <dbReference type="EMBL" id="SMP37436.1"/>
    </source>
</evidence>
<dbReference type="Proteomes" id="UP001157914">
    <property type="component" value="Unassembled WGS sequence"/>
</dbReference>
<proteinExistence type="predicted"/>